<gene>
    <name evidence="2" type="ORF">JYZ213_LOCUS47365</name>
</gene>
<name>A0A815YIM2_9BILA</name>
<dbReference type="Proteomes" id="UP000663845">
    <property type="component" value="Unassembled WGS sequence"/>
</dbReference>
<accession>A0A815YIM2</accession>
<protein>
    <submittedName>
        <fullName evidence="2">Uncharacterized protein</fullName>
    </submittedName>
</protein>
<evidence type="ECO:0000313" key="3">
    <source>
        <dbReference type="Proteomes" id="UP000663845"/>
    </source>
</evidence>
<proteinExistence type="predicted"/>
<organism evidence="2 3">
    <name type="scientific">Adineta steineri</name>
    <dbReference type="NCBI Taxonomy" id="433720"/>
    <lineage>
        <taxon>Eukaryota</taxon>
        <taxon>Metazoa</taxon>
        <taxon>Spiralia</taxon>
        <taxon>Gnathifera</taxon>
        <taxon>Rotifera</taxon>
        <taxon>Eurotatoria</taxon>
        <taxon>Bdelloidea</taxon>
        <taxon>Adinetida</taxon>
        <taxon>Adinetidae</taxon>
        <taxon>Adineta</taxon>
    </lineage>
</organism>
<dbReference type="EMBL" id="CAJNOG010009239">
    <property type="protein sequence ID" value="CAF1571304.1"/>
    <property type="molecule type" value="Genomic_DNA"/>
</dbReference>
<feature type="region of interest" description="Disordered" evidence="1">
    <location>
        <begin position="36"/>
        <end position="60"/>
    </location>
</feature>
<sequence length="60" mass="6747">MCIILRKHKIEKAAREDTVQTTTSVEQNDNLVIKSIRTTKASPAKKLTANADKPPTKRRT</sequence>
<reference evidence="2" key="1">
    <citation type="submission" date="2021-02" db="EMBL/GenBank/DDBJ databases">
        <authorList>
            <person name="Nowell W R."/>
        </authorList>
    </citation>
    <scope>NUCLEOTIDE SEQUENCE</scope>
</reference>
<feature type="non-terminal residue" evidence="2">
    <location>
        <position position="60"/>
    </location>
</feature>
<evidence type="ECO:0000256" key="1">
    <source>
        <dbReference type="SAM" id="MobiDB-lite"/>
    </source>
</evidence>
<dbReference type="AlphaFoldDB" id="A0A815YIM2"/>
<evidence type="ECO:0000313" key="2">
    <source>
        <dbReference type="EMBL" id="CAF1571304.1"/>
    </source>
</evidence>
<comment type="caution">
    <text evidence="2">The sequence shown here is derived from an EMBL/GenBank/DDBJ whole genome shotgun (WGS) entry which is preliminary data.</text>
</comment>